<evidence type="ECO:0000256" key="1">
    <source>
        <dbReference type="SAM" id="MobiDB-lite"/>
    </source>
</evidence>
<dbReference type="EMBL" id="KV453929">
    <property type="protein sequence ID" value="ODV73988.1"/>
    <property type="molecule type" value="Genomic_DNA"/>
</dbReference>
<proteinExistence type="predicted"/>
<name>A0A1E4S396_CYBJN</name>
<dbReference type="RefSeq" id="XP_020071027.1">
    <property type="nucleotide sequence ID" value="XM_020214880.1"/>
</dbReference>
<evidence type="ECO:0000313" key="2">
    <source>
        <dbReference type="EMBL" id="ODV73988.1"/>
    </source>
</evidence>
<reference evidence="2 3" key="1">
    <citation type="journal article" date="2016" name="Proc. Natl. Acad. Sci. U.S.A.">
        <title>Comparative genomics of biotechnologically important yeasts.</title>
        <authorList>
            <person name="Riley R."/>
            <person name="Haridas S."/>
            <person name="Wolfe K.H."/>
            <person name="Lopes M.R."/>
            <person name="Hittinger C.T."/>
            <person name="Goeker M."/>
            <person name="Salamov A.A."/>
            <person name="Wisecaver J.H."/>
            <person name="Long T.M."/>
            <person name="Calvey C.H."/>
            <person name="Aerts A.L."/>
            <person name="Barry K.W."/>
            <person name="Choi C."/>
            <person name="Clum A."/>
            <person name="Coughlan A.Y."/>
            <person name="Deshpande S."/>
            <person name="Douglass A.P."/>
            <person name="Hanson S.J."/>
            <person name="Klenk H.-P."/>
            <person name="LaButti K.M."/>
            <person name="Lapidus A."/>
            <person name="Lindquist E.A."/>
            <person name="Lipzen A.M."/>
            <person name="Meier-Kolthoff J.P."/>
            <person name="Ohm R.A."/>
            <person name="Otillar R.P."/>
            <person name="Pangilinan J.L."/>
            <person name="Peng Y."/>
            <person name="Rokas A."/>
            <person name="Rosa C.A."/>
            <person name="Scheuner C."/>
            <person name="Sibirny A.A."/>
            <person name="Slot J.C."/>
            <person name="Stielow J.B."/>
            <person name="Sun H."/>
            <person name="Kurtzman C.P."/>
            <person name="Blackwell M."/>
            <person name="Grigoriev I.V."/>
            <person name="Jeffries T.W."/>
        </authorList>
    </citation>
    <scope>NUCLEOTIDE SEQUENCE [LARGE SCALE GENOMIC DNA]</scope>
    <source>
        <strain evidence="3">ATCC 18201 / CBS 1600 / BCRC 20928 / JCM 3617 / NBRC 0987 / NRRL Y-1542</strain>
    </source>
</reference>
<dbReference type="OMA" id="PTIYSTP"/>
<feature type="compositionally biased region" description="Polar residues" evidence="1">
    <location>
        <begin position="1"/>
        <end position="10"/>
    </location>
</feature>
<evidence type="ECO:0000313" key="3">
    <source>
        <dbReference type="Proteomes" id="UP000094389"/>
    </source>
</evidence>
<dbReference type="GeneID" id="30989276"/>
<dbReference type="AlphaFoldDB" id="A0A1E4S396"/>
<organism evidence="2 3">
    <name type="scientific">Cyberlindnera jadinii (strain ATCC 18201 / CBS 1600 / BCRC 20928 / JCM 3617 / NBRC 0987 / NRRL Y-1542)</name>
    <name type="common">Torula yeast</name>
    <name type="synonym">Candida utilis</name>
    <dbReference type="NCBI Taxonomy" id="983966"/>
    <lineage>
        <taxon>Eukaryota</taxon>
        <taxon>Fungi</taxon>
        <taxon>Dikarya</taxon>
        <taxon>Ascomycota</taxon>
        <taxon>Saccharomycotina</taxon>
        <taxon>Saccharomycetes</taxon>
        <taxon>Phaffomycetales</taxon>
        <taxon>Phaffomycetaceae</taxon>
        <taxon>Cyberlindnera</taxon>
    </lineage>
</organism>
<gene>
    <name evidence="2" type="ORF">CYBJADRAFT_167383</name>
</gene>
<feature type="region of interest" description="Disordered" evidence="1">
    <location>
        <begin position="1"/>
        <end position="21"/>
    </location>
</feature>
<sequence length="234" mass="26285">MIQSMLQTLAKTPRPEPDDSDYDVLAEASISQHIVSRRNGLASVPSTPLRAHTERASVLHSSGRKGVKHQVEADRGEMEELIDVKQVVEALESLRSLIREPSAVDGPQFMDVYVSHTQQLVSAMRLNAVEAKVREEDKDKDKRVGRGQLEEVSGILERKNRGEVMLGIVIVSIRIIRLLIEITTPWLKSLQTFLIRVTENETVGLITEKLAELVLVVLAVALNILKMVQRWTRQ</sequence>
<keyword evidence="3" id="KW-1185">Reference proteome</keyword>
<accession>A0A1E4S396</accession>
<protein>
    <submittedName>
        <fullName evidence="2">Uncharacterized protein</fullName>
    </submittedName>
</protein>
<dbReference type="Proteomes" id="UP000094389">
    <property type="component" value="Unassembled WGS sequence"/>
</dbReference>